<dbReference type="SUPFAM" id="SSF50978">
    <property type="entry name" value="WD40 repeat-like"/>
    <property type="match status" value="1"/>
</dbReference>
<gene>
    <name evidence="7" type="primary">KAFR0G01710</name>
    <name evidence="7" type="ORF">KAFR_0G01710</name>
</gene>
<keyword evidence="3" id="KW-0677">Repeat</keyword>
<sequence length="521" mass="58601">MSITSEEVNYLIWRYLQEMGKEVSALALQEETRVLEFDSKYNENIPIGTLVNLLQRGILYTESELLIDYEGNLKEENEAHFRENFNLVDALKIDKEKYPEIANKGRFSLENEPIIEELEPENGEEPAEKQAESIHVEQKFIATAGPSFVKTLTETFRFDTAIVTTSWNPVLDNTLCIGLKDTVAKIVEFNDSGTEIISAHELRHPFALSSRASDNMTNQVTSLSWSPNGEYIVTAVENGEMRLWNKTGQLQNVLNYHGCPILAIKWNIGSMYFISLDIDNVVIVWDVSSGILQHFELSTGTGGESLGVDIEWVDKNKFVIPGFDGDLVVHEVSEKKSIGKLVGHRGPISCINFNNDSKLLATSADDFTIRVWHGGSNNCVNCFYGHSQSIVSLHWINDDEIISSSMDGSVRIWSLSQNRLIGNLIIDGTPILVGKLSKDKKKYCIGCMDGQIYTLDVELFQNNHEKLLESQNETIIILNIPIDGNYQNNRDNDNVFELSWNFKNDKLSVAYSVGEGVILSI</sequence>
<dbReference type="eggNOG" id="KOG0273">
    <property type="taxonomic scope" value="Eukaryota"/>
</dbReference>
<dbReference type="GO" id="GO:0032874">
    <property type="term" value="P:positive regulation of stress-activated MAPK cascade"/>
    <property type="evidence" value="ECO:0007669"/>
    <property type="project" value="EnsemblFungi"/>
</dbReference>
<keyword evidence="8" id="KW-1185">Reference proteome</keyword>
<dbReference type="Gene3D" id="1.20.960.30">
    <property type="match status" value="1"/>
</dbReference>
<feature type="repeat" description="WD" evidence="5">
    <location>
        <begin position="213"/>
        <end position="245"/>
    </location>
</feature>
<dbReference type="EMBL" id="HE650827">
    <property type="protein sequence ID" value="CCF59205.1"/>
    <property type="molecule type" value="Genomic_DNA"/>
</dbReference>
<evidence type="ECO:0000256" key="5">
    <source>
        <dbReference type="PROSITE-ProRule" id="PRU00221"/>
    </source>
</evidence>
<dbReference type="InterPro" id="IPR045183">
    <property type="entry name" value="Ebi-like"/>
</dbReference>
<dbReference type="InterPro" id="IPR024977">
    <property type="entry name" value="Apc4-like_WD40_dom"/>
</dbReference>
<dbReference type="Gene3D" id="2.130.10.10">
    <property type="entry name" value="YVTN repeat-like/Quinoprotein amine dehydrogenase"/>
    <property type="match status" value="1"/>
</dbReference>
<dbReference type="GO" id="GO:0034967">
    <property type="term" value="C:Set3 complex"/>
    <property type="evidence" value="ECO:0007669"/>
    <property type="project" value="EnsemblFungi"/>
</dbReference>
<dbReference type="PROSITE" id="PS50294">
    <property type="entry name" value="WD_REPEATS_REGION"/>
    <property type="match status" value="3"/>
</dbReference>
<dbReference type="InParanoid" id="H2AXV5"/>
<dbReference type="PANTHER" id="PTHR22846">
    <property type="entry name" value="WD40 REPEAT PROTEIN"/>
    <property type="match status" value="1"/>
</dbReference>
<comment type="subcellular location">
    <subcellularLocation>
        <location evidence="1">Nucleus</location>
    </subcellularLocation>
</comment>
<dbReference type="PROSITE" id="PS50896">
    <property type="entry name" value="LISH"/>
    <property type="match status" value="1"/>
</dbReference>
<dbReference type="FunCoup" id="H2AXV5">
    <property type="interactions" value="663"/>
</dbReference>
<dbReference type="GO" id="GO:0006357">
    <property type="term" value="P:regulation of transcription by RNA polymerase II"/>
    <property type="evidence" value="ECO:0007669"/>
    <property type="project" value="TreeGrafter"/>
</dbReference>
<keyword evidence="4" id="KW-0539">Nucleus</keyword>
<dbReference type="SMART" id="SM00320">
    <property type="entry name" value="WD40"/>
    <property type="match status" value="4"/>
</dbReference>
<evidence type="ECO:0000256" key="3">
    <source>
        <dbReference type="ARBA" id="ARBA00022737"/>
    </source>
</evidence>
<organism evidence="7 8">
    <name type="scientific">Kazachstania africana (strain ATCC 22294 / BCRC 22015 / CBS 2517 / CECT 1963 / NBRC 1671 / NRRL Y-8276)</name>
    <name type="common">Yeast</name>
    <name type="synonym">Kluyveromyces africanus</name>
    <dbReference type="NCBI Taxonomy" id="1071382"/>
    <lineage>
        <taxon>Eukaryota</taxon>
        <taxon>Fungi</taxon>
        <taxon>Dikarya</taxon>
        <taxon>Ascomycota</taxon>
        <taxon>Saccharomycotina</taxon>
        <taxon>Saccharomycetes</taxon>
        <taxon>Saccharomycetales</taxon>
        <taxon>Saccharomycetaceae</taxon>
        <taxon>Kazachstania</taxon>
    </lineage>
</organism>
<name>H2AXV5_KAZAF</name>
<dbReference type="InterPro" id="IPR001680">
    <property type="entry name" value="WD40_rpt"/>
</dbReference>
<evidence type="ECO:0000256" key="1">
    <source>
        <dbReference type="ARBA" id="ARBA00004123"/>
    </source>
</evidence>
<feature type="repeat" description="WD" evidence="5">
    <location>
        <begin position="383"/>
        <end position="423"/>
    </location>
</feature>
<accession>H2AXV5</accession>
<dbReference type="Pfam" id="PF08513">
    <property type="entry name" value="LisH"/>
    <property type="match status" value="1"/>
</dbReference>
<evidence type="ECO:0000256" key="2">
    <source>
        <dbReference type="ARBA" id="ARBA00022574"/>
    </source>
</evidence>
<feature type="repeat" description="WD" evidence="5">
    <location>
        <begin position="341"/>
        <end position="372"/>
    </location>
</feature>
<feature type="repeat" description="WD" evidence="5">
    <location>
        <begin position="254"/>
        <end position="290"/>
    </location>
</feature>
<dbReference type="SMART" id="SM00667">
    <property type="entry name" value="LisH"/>
    <property type="match status" value="1"/>
</dbReference>
<dbReference type="STRING" id="1071382.H2AXV5"/>
<dbReference type="OrthoDB" id="1367865at2759"/>
<dbReference type="PROSITE" id="PS50082">
    <property type="entry name" value="WD_REPEATS_2"/>
    <property type="match status" value="4"/>
</dbReference>
<dbReference type="PANTHER" id="PTHR22846:SF2">
    <property type="entry name" value="F-BOX-LIKE_WD REPEAT-CONTAINING PROTEIN EBI"/>
    <property type="match status" value="1"/>
</dbReference>
<dbReference type="InterPro" id="IPR006594">
    <property type="entry name" value="LisH"/>
</dbReference>
<evidence type="ECO:0000313" key="8">
    <source>
        <dbReference type="Proteomes" id="UP000005220"/>
    </source>
</evidence>
<proteinExistence type="predicted"/>
<dbReference type="Pfam" id="PF00400">
    <property type="entry name" value="WD40"/>
    <property type="match status" value="2"/>
</dbReference>
<evidence type="ECO:0000259" key="6">
    <source>
        <dbReference type="Pfam" id="PF12894"/>
    </source>
</evidence>
<dbReference type="GO" id="GO:0045835">
    <property type="term" value="P:negative regulation of meiotic nuclear division"/>
    <property type="evidence" value="ECO:0007669"/>
    <property type="project" value="EnsemblFungi"/>
</dbReference>
<dbReference type="InterPro" id="IPR036322">
    <property type="entry name" value="WD40_repeat_dom_sf"/>
</dbReference>
<dbReference type="RefSeq" id="XP_003958340.1">
    <property type="nucleotide sequence ID" value="XM_003958291.1"/>
</dbReference>
<dbReference type="InterPro" id="IPR015943">
    <property type="entry name" value="WD40/YVTN_repeat-like_dom_sf"/>
</dbReference>
<dbReference type="GO" id="GO:0003714">
    <property type="term" value="F:transcription corepressor activity"/>
    <property type="evidence" value="ECO:0007669"/>
    <property type="project" value="InterPro"/>
</dbReference>
<keyword evidence="2 5" id="KW-0853">WD repeat</keyword>
<protein>
    <recommendedName>
        <fullName evidence="6">Anaphase-promoting complex subunit 4-like WD40 domain-containing protein</fullName>
    </recommendedName>
</protein>
<reference evidence="7 8" key="1">
    <citation type="journal article" date="2011" name="Proc. Natl. Acad. Sci. U.S.A.">
        <title>Evolutionary erosion of yeast sex chromosomes by mating-type switching accidents.</title>
        <authorList>
            <person name="Gordon J.L."/>
            <person name="Armisen D."/>
            <person name="Proux-Wera E."/>
            <person name="Oheigeartaigh S.S."/>
            <person name="Byrne K.P."/>
            <person name="Wolfe K.H."/>
        </authorList>
    </citation>
    <scope>NUCLEOTIDE SEQUENCE [LARGE SCALE GENOMIC DNA]</scope>
    <source>
        <strain evidence="8">ATCC 22294 / BCRC 22015 / CBS 2517 / CECT 1963 / NBRC 1671 / NRRL Y-8276</strain>
    </source>
</reference>
<dbReference type="KEGG" id="kaf:KAFR_0G01710"/>
<dbReference type="Proteomes" id="UP000005220">
    <property type="component" value="Chromosome 7"/>
</dbReference>
<dbReference type="AlphaFoldDB" id="H2AXV5"/>
<evidence type="ECO:0000256" key="4">
    <source>
        <dbReference type="ARBA" id="ARBA00023242"/>
    </source>
</evidence>
<feature type="domain" description="Anaphase-promoting complex subunit 4-like WD40" evidence="6">
    <location>
        <begin position="213"/>
        <end position="267"/>
    </location>
</feature>
<dbReference type="Pfam" id="PF12894">
    <property type="entry name" value="ANAPC4_WD40"/>
    <property type="match status" value="1"/>
</dbReference>
<dbReference type="GeneID" id="13887185"/>
<dbReference type="HOGENOM" id="CLU_007609_1_1_1"/>
<dbReference type="FunFam" id="1.20.960.30:FF:000001">
    <property type="entry name" value="F-box-like/WD repeat-containing protein TBL1XR1"/>
    <property type="match status" value="1"/>
</dbReference>
<evidence type="ECO:0000313" key="7">
    <source>
        <dbReference type="EMBL" id="CCF59205.1"/>
    </source>
</evidence>